<proteinExistence type="predicted"/>
<name>A0ABM1P1A0_DROAR</name>
<sequence length="141" mass="15417">MQHVLQPLFNPAVAEVAEEPVSLAATHPHLLPSDIQSDIKHNLDSLVNQLCNTRLGTNQHQRLLLLRQRQLIEEDELRLKHYVEYEKFQKALRQSLSTNAPATTAYYSPAAAPVQTNLTAPAAAAPPTASSTTTPASSSQT</sequence>
<evidence type="ECO:0000313" key="3">
    <source>
        <dbReference type="RefSeq" id="XP_017860986.1"/>
    </source>
</evidence>
<feature type="region of interest" description="Disordered" evidence="1">
    <location>
        <begin position="118"/>
        <end position="141"/>
    </location>
</feature>
<accession>A0ABM1P1A0</accession>
<keyword evidence="2" id="KW-1185">Reference proteome</keyword>
<evidence type="ECO:0000313" key="2">
    <source>
        <dbReference type="Proteomes" id="UP000694904"/>
    </source>
</evidence>
<dbReference type="Proteomes" id="UP000694904">
    <property type="component" value="Chromosome 4"/>
</dbReference>
<gene>
    <name evidence="3" type="primary">LOC108612569</name>
</gene>
<protein>
    <submittedName>
        <fullName evidence="3">Uncharacterized protein LOC108612569</fullName>
    </submittedName>
</protein>
<organism evidence="2 3">
    <name type="scientific">Drosophila arizonae</name>
    <name type="common">Fruit fly</name>
    <dbReference type="NCBI Taxonomy" id="7263"/>
    <lineage>
        <taxon>Eukaryota</taxon>
        <taxon>Metazoa</taxon>
        <taxon>Ecdysozoa</taxon>
        <taxon>Arthropoda</taxon>
        <taxon>Hexapoda</taxon>
        <taxon>Insecta</taxon>
        <taxon>Pterygota</taxon>
        <taxon>Neoptera</taxon>
        <taxon>Endopterygota</taxon>
        <taxon>Diptera</taxon>
        <taxon>Brachycera</taxon>
        <taxon>Muscomorpha</taxon>
        <taxon>Ephydroidea</taxon>
        <taxon>Drosophilidae</taxon>
        <taxon>Drosophila</taxon>
    </lineage>
</organism>
<dbReference type="GeneID" id="108612569"/>
<dbReference type="RefSeq" id="XP_017860986.1">
    <property type="nucleotide sequence ID" value="XM_018005497.1"/>
</dbReference>
<reference evidence="3" key="3">
    <citation type="submission" date="2025-08" db="UniProtKB">
        <authorList>
            <consortium name="RefSeq"/>
        </authorList>
    </citation>
    <scope>IDENTIFICATION</scope>
    <source>
        <tissue evidence="3">Whole organism</tissue>
    </source>
</reference>
<reference evidence="2" key="1">
    <citation type="journal article" date="1997" name="Nucleic Acids Res.">
        <title>tRNAscan-SE: a program for improved detection of transfer RNA genes in genomic sequence.</title>
        <authorList>
            <person name="Lowe T.M."/>
            <person name="Eddy S.R."/>
        </authorList>
    </citation>
    <scope>NUCLEOTIDE SEQUENCE [LARGE SCALE GENOMIC DNA]</scope>
</reference>
<reference evidence="2" key="2">
    <citation type="journal article" date="2016" name="G3 (Bethesda)">
        <title>Genome Evolution in Three Species of Cactophilic Drosophila.</title>
        <authorList>
            <person name="Sanchez-Flores A."/>
            <person name="Penazola F."/>
            <person name="Carpinteyro-Ponce J."/>
            <person name="Nazario-Yepiz N."/>
            <person name="Abreu-Goodger C."/>
            <person name="Machado C.A."/>
            <person name="Markow T.A."/>
        </authorList>
    </citation>
    <scope>NUCLEOTIDE SEQUENCE [LARGE SCALE GENOMIC DNA]</scope>
</reference>
<evidence type="ECO:0000256" key="1">
    <source>
        <dbReference type="SAM" id="MobiDB-lite"/>
    </source>
</evidence>